<reference evidence="1 2" key="1">
    <citation type="journal article" date="2020" name="Appl. Environ. Microbiol.">
        <title>Genomic Characteristics of a Novel Species of Ammonia-Oxidizing Archaea from the Jiulong River Estuary.</title>
        <authorList>
            <person name="Zou D."/>
            <person name="Wan R."/>
            <person name="Han L."/>
            <person name="Xu M.N."/>
            <person name="Liu Y."/>
            <person name="Liu H."/>
            <person name="Kao S.J."/>
            <person name="Li M."/>
        </authorList>
    </citation>
    <scope>NUCLEOTIDE SEQUENCE [LARGE SCALE GENOMIC DNA]</scope>
    <source>
        <strain evidence="1">W2bin3</strain>
    </source>
</reference>
<evidence type="ECO:0000313" key="1">
    <source>
        <dbReference type="EMBL" id="MBA4453843.1"/>
    </source>
</evidence>
<dbReference type="EMBL" id="JACENC010000111">
    <property type="protein sequence ID" value="MBA4453843.1"/>
    <property type="molecule type" value="Genomic_DNA"/>
</dbReference>
<evidence type="ECO:0000313" key="2">
    <source>
        <dbReference type="Proteomes" id="UP000526786"/>
    </source>
</evidence>
<dbReference type="Proteomes" id="UP000526786">
    <property type="component" value="Unassembled WGS sequence"/>
</dbReference>
<name>A0AC60W2M9_9ARCH</name>
<accession>A0AC60W2M9</accession>
<feature type="non-terminal residue" evidence="1">
    <location>
        <position position="1"/>
    </location>
</feature>
<sequence>FSPIDFVERIANAVEVGNKTRRSALKMMETVQDNGITTSKNPMAMAAAVVHLASLENGEKISQIKIAQASGISAVTIRDRAKEIRQKIGGDM</sequence>
<organism evidence="1 2">
    <name type="scientific">Candidatus Nitrosomaritimum aestuariumsis</name>
    <dbReference type="NCBI Taxonomy" id="3342354"/>
    <lineage>
        <taxon>Archaea</taxon>
        <taxon>Nitrososphaerota</taxon>
        <taxon>Nitrososphaeria</taxon>
        <taxon>Nitrosopumilales</taxon>
        <taxon>Nitrosopumilaceae</taxon>
        <taxon>Candidatus Nitrosomaritimum</taxon>
    </lineage>
</organism>
<comment type="caution">
    <text evidence="1">The sequence shown here is derived from an EMBL/GenBank/DDBJ whole genome shotgun (WGS) entry which is preliminary data.</text>
</comment>
<gene>
    <name evidence="1" type="ORF">H2B05_02720</name>
</gene>
<proteinExistence type="predicted"/>
<protein>
    <submittedName>
        <fullName evidence="1">Transcription initiation factor IIB family protein</fullName>
    </submittedName>
</protein>